<dbReference type="EMBL" id="JAGDFM010000053">
    <property type="protein sequence ID" value="KAG7388837.1"/>
    <property type="molecule type" value="Genomic_DNA"/>
</dbReference>
<dbReference type="PANTHER" id="PTHR10383">
    <property type="entry name" value="SERINE INCORPORATOR"/>
    <property type="match status" value="1"/>
</dbReference>
<proteinExistence type="inferred from homology"/>
<evidence type="ECO:0008006" key="9">
    <source>
        <dbReference type="Google" id="ProtNLM"/>
    </source>
</evidence>
<comment type="similarity">
    <text evidence="2">Belongs to the TDE1 family.</text>
</comment>
<feature type="transmembrane region" description="Helical" evidence="6">
    <location>
        <begin position="112"/>
        <end position="133"/>
    </location>
</feature>
<feature type="transmembrane region" description="Helical" evidence="6">
    <location>
        <begin position="347"/>
        <end position="366"/>
    </location>
</feature>
<gene>
    <name evidence="7" type="ORF">PHYPSEUDO_011671</name>
</gene>
<keyword evidence="4 6" id="KW-1133">Transmembrane helix</keyword>
<dbReference type="OrthoDB" id="5963193at2759"/>
<dbReference type="Proteomes" id="UP000694044">
    <property type="component" value="Unassembled WGS sequence"/>
</dbReference>
<keyword evidence="5 6" id="KW-0472">Membrane</keyword>
<dbReference type="Pfam" id="PF03348">
    <property type="entry name" value="Serinc"/>
    <property type="match status" value="1"/>
</dbReference>
<feature type="transmembrane region" description="Helical" evidence="6">
    <location>
        <begin position="84"/>
        <end position="106"/>
    </location>
</feature>
<reference evidence="7" key="1">
    <citation type="submission" date="2021-02" db="EMBL/GenBank/DDBJ databases">
        <authorList>
            <person name="Palmer J.M."/>
        </authorList>
    </citation>
    <scope>NUCLEOTIDE SEQUENCE</scope>
    <source>
        <strain evidence="7">SCRP734</strain>
    </source>
</reference>
<feature type="transmembrane region" description="Helical" evidence="6">
    <location>
        <begin position="177"/>
        <end position="200"/>
    </location>
</feature>
<feature type="transmembrane region" description="Helical" evidence="6">
    <location>
        <begin position="51"/>
        <end position="72"/>
    </location>
</feature>
<keyword evidence="3 6" id="KW-0812">Transmembrane</keyword>
<protein>
    <recommendedName>
        <fullName evidence="9">Serine incorporator</fullName>
    </recommendedName>
</protein>
<evidence type="ECO:0000256" key="3">
    <source>
        <dbReference type="ARBA" id="ARBA00022692"/>
    </source>
</evidence>
<evidence type="ECO:0000313" key="7">
    <source>
        <dbReference type="EMBL" id="KAG7388837.1"/>
    </source>
</evidence>
<dbReference type="GO" id="GO:0016020">
    <property type="term" value="C:membrane"/>
    <property type="evidence" value="ECO:0007669"/>
    <property type="project" value="UniProtKB-SubCell"/>
</dbReference>
<dbReference type="AlphaFoldDB" id="A0A8T1W5K2"/>
<accession>A0A8T1W5K2</accession>
<dbReference type="InterPro" id="IPR005016">
    <property type="entry name" value="TDE1/TMS"/>
</dbReference>
<sequence>MAHIAYVAFFFVSAAGAGLLRSFGQNVLSRLDIFDECDDSAYPSNCVGNQLVYRISFSLGCFFALTALLSCAVAKGCENVCCMLLFQLPLYIGMLLASLFIPNAFFDGYVDIARVSSALFLILQIVIILDSTYSLRDYILDKMDEADRDDDARHALLGGSFDSVQGGGTKTMWEGAYLALVFVCMALSIVGLALMYMRYAQCDVNVIFLSITLLSAVVLIALSVVTWVNVGLLPSTAVSLYLVFLCYQTVRSNPSASCAPLHLSTKEKLQEQSGVIMNSLVAAFTITWTSWRTSVTSTAFFGSSSAQKQPEDAGDEDDEELASIGLTSAPLAKETQREVEAVPEYQFHVLMIMASLYMAMVLTNWGSFDGSSSNDDEMVTMWVKAISQWVASGLFLWTLVAPAVFPDRDFLSP</sequence>
<evidence type="ECO:0000256" key="1">
    <source>
        <dbReference type="ARBA" id="ARBA00004141"/>
    </source>
</evidence>
<keyword evidence="8" id="KW-1185">Reference proteome</keyword>
<dbReference type="PANTHER" id="PTHR10383:SF9">
    <property type="entry name" value="SERINE INCORPORATOR, ISOFORM F"/>
    <property type="match status" value="1"/>
</dbReference>
<organism evidence="7 8">
    <name type="scientific">Phytophthora pseudosyringae</name>
    <dbReference type="NCBI Taxonomy" id="221518"/>
    <lineage>
        <taxon>Eukaryota</taxon>
        <taxon>Sar</taxon>
        <taxon>Stramenopiles</taxon>
        <taxon>Oomycota</taxon>
        <taxon>Peronosporomycetes</taxon>
        <taxon>Peronosporales</taxon>
        <taxon>Peronosporaceae</taxon>
        <taxon>Phytophthora</taxon>
    </lineage>
</organism>
<feature type="transmembrane region" description="Helical" evidence="6">
    <location>
        <begin position="386"/>
        <end position="405"/>
    </location>
</feature>
<evidence type="ECO:0000256" key="5">
    <source>
        <dbReference type="ARBA" id="ARBA00023136"/>
    </source>
</evidence>
<evidence type="ECO:0000256" key="4">
    <source>
        <dbReference type="ARBA" id="ARBA00022989"/>
    </source>
</evidence>
<comment type="subcellular location">
    <subcellularLocation>
        <location evidence="1">Membrane</location>
        <topology evidence="1">Multi-pass membrane protein</topology>
    </subcellularLocation>
</comment>
<name>A0A8T1W5K2_9STRA</name>
<evidence type="ECO:0000313" key="8">
    <source>
        <dbReference type="Proteomes" id="UP000694044"/>
    </source>
</evidence>
<evidence type="ECO:0000256" key="6">
    <source>
        <dbReference type="SAM" id="Phobius"/>
    </source>
</evidence>
<comment type="caution">
    <text evidence="7">The sequence shown here is derived from an EMBL/GenBank/DDBJ whole genome shotgun (WGS) entry which is preliminary data.</text>
</comment>
<feature type="transmembrane region" description="Helical" evidence="6">
    <location>
        <begin position="206"/>
        <end position="230"/>
    </location>
</feature>
<evidence type="ECO:0000256" key="2">
    <source>
        <dbReference type="ARBA" id="ARBA00006665"/>
    </source>
</evidence>